<name>F2D035_HORVV</name>
<dbReference type="EMBL" id="AK357242">
    <property type="protein sequence ID" value="BAJ88456.1"/>
    <property type="molecule type" value="mRNA"/>
</dbReference>
<feature type="region of interest" description="Disordered" evidence="1">
    <location>
        <begin position="137"/>
        <end position="162"/>
    </location>
</feature>
<feature type="region of interest" description="Disordered" evidence="1">
    <location>
        <begin position="175"/>
        <end position="201"/>
    </location>
</feature>
<dbReference type="AlphaFoldDB" id="F2D035"/>
<organism evidence="2">
    <name type="scientific">Hordeum vulgare subsp. vulgare</name>
    <name type="common">Domesticated barley</name>
    <dbReference type="NCBI Taxonomy" id="112509"/>
    <lineage>
        <taxon>Eukaryota</taxon>
        <taxon>Viridiplantae</taxon>
        <taxon>Streptophyta</taxon>
        <taxon>Embryophyta</taxon>
        <taxon>Tracheophyta</taxon>
        <taxon>Spermatophyta</taxon>
        <taxon>Magnoliopsida</taxon>
        <taxon>Liliopsida</taxon>
        <taxon>Poales</taxon>
        <taxon>Poaceae</taxon>
        <taxon>BOP clade</taxon>
        <taxon>Pooideae</taxon>
        <taxon>Triticodae</taxon>
        <taxon>Triticeae</taxon>
        <taxon>Hordeinae</taxon>
        <taxon>Hordeum</taxon>
    </lineage>
</organism>
<feature type="compositionally biased region" description="Polar residues" evidence="1">
    <location>
        <begin position="185"/>
        <end position="198"/>
    </location>
</feature>
<sequence>MCCGQARRRASPPRPCITVSPLVSMSCITVSPLVSMPSRVRTFRHGNSRRSGAAAPRTTHQAERRWVGSHERWSLHFVVARCAARGRMLRHGRGRRVAWRPGASRCHRISLFFCLRVAHLHRSWCRDVATAAIDGRADGGRGCGLNHPHPGEKGGGDGSSRRRPLNLYGIRYADPRPISRRPEGSSAQQMRTASSTGRRASEDAACAGLGSLSPPPFTEEALTGVDCACTGVNSHPR</sequence>
<protein>
    <submittedName>
        <fullName evidence="2">Predicted protein</fullName>
    </submittedName>
</protein>
<evidence type="ECO:0000313" key="2">
    <source>
        <dbReference type="EMBL" id="BAJ88456.1"/>
    </source>
</evidence>
<reference evidence="2" key="1">
    <citation type="journal article" date="2011" name="Plant Physiol.">
        <title>Comprehensive sequence analysis of 24,783 barley full-length cDNAs derived from 12 clone libraries.</title>
        <authorList>
            <person name="Matsumoto T."/>
            <person name="Tanaka T."/>
            <person name="Sakai H."/>
            <person name="Amano N."/>
            <person name="Kanamori H."/>
            <person name="Kurita K."/>
            <person name="Kikuta A."/>
            <person name="Kamiya K."/>
            <person name="Yamamoto M."/>
            <person name="Ikawa H."/>
            <person name="Fujii N."/>
            <person name="Hori K."/>
            <person name="Itoh T."/>
            <person name="Sato K."/>
        </authorList>
    </citation>
    <scope>NUCLEOTIDE SEQUENCE</scope>
    <source>
        <tissue evidence="2">Shoot</tissue>
    </source>
</reference>
<proteinExistence type="evidence at transcript level"/>
<dbReference type="PROSITE" id="PS51257">
    <property type="entry name" value="PROKAR_LIPOPROTEIN"/>
    <property type="match status" value="1"/>
</dbReference>
<evidence type="ECO:0000256" key="1">
    <source>
        <dbReference type="SAM" id="MobiDB-lite"/>
    </source>
</evidence>
<accession>F2D035</accession>